<accession>A0A0F9M7R8</accession>
<reference evidence="1" key="1">
    <citation type="journal article" date="2015" name="Nature">
        <title>Complex archaea that bridge the gap between prokaryotes and eukaryotes.</title>
        <authorList>
            <person name="Spang A."/>
            <person name="Saw J.H."/>
            <person name="Jorgensen S.L."/>
            <person name="Zaremba-Niedzwiedzka K."/>
            <person name="Martijn J."/>
            <person name="Lind A.E."/>
            <person name="van Eijk R."/>
            <person name="Schleper C."/>
            <person name="Guy L."/>
            <person name="Ettema T.J."/>
        </authorList>
    </citation>
    <scope>NUCLEOTIDE SEQUENCE</scope>
</reference>
<comment type="caution">
    <text evidence="1">The sequence shown here is derived from an EMBL/GenBank/DDBJ whole genome shotgun (WGS) entry which is preliminary data.</text>
</comment>
<name>A0A0F9M7R8_9ZZZZ</name>
<gene>
    <name evidence="1" type="ORF">LCGC14_1188800</name>
</gene>
<protein>
    <submittedName>
        <fullName evidence="1">Uncharacterized protein</fullName>
    </submittedName>
</protein>
<dbReference type="EMBL" id="LAZR01006015">
    <property type="protein sequence ID" value="KKM95376.1"/>
    <property type="molecule type" value="Genomic_DNA"/>
</dbReference>
<sequence>MYKIKNVEELKKNLNESKNVLELLNKNIDKRFKIIEELEKIPENTEKYKSKFLELIDSINKYALLDGRRCGLSFDAITIIFRH</sequence>
<evidence type="ECO:0000313" key="1">
    <source>
        <dbReference type="EMBL" id="KKM95376.1"/>
    </source>
</evidence>
<dbReference type="AlphaFoldDB" id="A0A0F9M7R8"/>
<organism evidence="1">
    <name type="scientific">marine sediment metagenome</name>
    <dbReference type="NCBI Taxonomy" id="412755"/>
    <lineage>
        <taxon>unclassified sequences</taxon>
        <taxon>metagenomes</taxon>
        <taxon>ecological metagenomes</taxon>
    </lineage>
</organism>
<proteinExistence type="predicted"/>